<evidence type="ECO:0000256" key="1">
    <source>
        <dbReference type="ARBA" id="ARBA00004123"/>
    </source>
</evidence>
<dbReference type="GO" id="GO:0000981">
    <property type="term" value="F:DNA-binding transcription factor activity, RNA polymerase II-specific"/>
    <property type="evidence" value="ECO:0007669"/>
    <property type="project" value="TreeGrafter"/>
</dbReference>
<keyword evidence="6" id="KW-0539">Nucleus</keyword>
<evidence type="ECO:0000256" key="5">
    <source>
        <dbReference type="ARBA" id="ARBA00023163"/>
    </source>
</evidence>
<feature type="domain" description="BHLH" evidence="8">
    <location>
        <begin position="224"/>
        <end position="273"/>
    </location>
</feature>
<evidence type="ECO:0000313" key="10">
    <source>
        <dbReference type="Proteomes" id="UP000197138"/>
    </source>
</evidence>
<keyword evidence="3" id="KW-0805">Transcription regulation</keyword>
<comment type="subcellular location">
    <subcellularLocation>
        <location evidence="1">Nucleus</location>
    </subcellularLocation>
</comment>
<evidence type="ECO:0000256" key="6">
    <source>
        <dbReference type="ARBA" id="ARBA00023242"/>
    </source>
</evidence>
<dbReference type="InterPro" id="IPR045239">
    <property type="entry name" value="bHLH95_bHLH"/>
</dbReference>
<evidence type="ECO:0000256" key="3">
    <source>
        <dbReference type="ARBA" id="ARBA00023015"/>
    </source>
</evidence>
<dbReference type="AlphaFoldDB" id="A0A218XW24"/>
<dbReference type="FunFam" id="4.10.280.10:FF:000032">
    <property type="entry name" value="Transcription factor bHLH123 family"/>
    <property type="match status" value="1"/>
</dbReference>
<reference evidence="10" key="1">
    <citation type="journal article" date="2017" name="Plant J.">
        <title>The pomegranate (Punica granatum L.) genome and the genomics of punicalagin biosynthesis.</title>
        <authorList>
            <person name="Qin G."/>
            <person name="Xu C."/>
            <person name="Ming R."/>
            <person name="Tang H."/>
            <person name="Guyot R."/>
            <person name="Kramer E.M."/>
            <person name="Hu Y."/>
            <person name="Yi X."/>
            <person name="Qi Y."/>
            <person name="Xu X."/>
            <person name="Gao Z."/>
            <person name="Pan H."/>
            <person name="Jian J."/>
            <person name="Tian Y."/>
            <person name="Yue Z."/>
            <person name="Xu Y."/>
        </authorList>
    </citation>
    <scope>NUCLEOTIDE SEQUENCE [LARGE SCALE GENOMIC DNA]</scope>
    <source>
        <strain evidence="10">cv. Dabenzi</strain>
    </source>
</reference>
<keyword evidence="4" id="KW-0238">DNA-binding</keyword>
<gene>
    <name evidence="9" type="ORF">CDL15_Pgr002478</name>
</gene>
<dbReference type="GO" id="GO:0046983">
    <property type="term" value="F:protein dimerization activity"/>
    <property type="evidence" value="ECO:0007669"/>
    <property type="project" value="InterPro"/>
</dbReference>
<comment type="caution">
    <text evidence="9">The sequence shown here is derived from an EMBL/GenBank/DDBJ whole genome shotgun (WGS) entry which is preliminary data.</text>
</comment>
<dbReference type="CDD" id="cd11393">
    <property type="entry name" value="bHLH_AtbHLH_like"/>
    <property type="match status" value="1"/>
</dbReference>
<dbReference type="GO" id="GO:0000978">
    <property type="term" value="F:RNA polymerase II cis-regulatory region sequence-specific DNA binding"/>
    <property type="evidence" value="ECO:0007669"/>
    <property type="project" value="TreeGrafter"/>
</dbReference>
<feature type="compositionally biased region" description="Polar residues" evidence="7">
    <location>
        <begin position="205"/>
        <end position="217"/>
    </location>
</feature>
<evidence type="ECO:0000313" key="9">
    <source>
        <dbReference type="EMBL" id="OWM88711.1"/>
    </source>
</evidence>
<dbReference type="InterPro" id="IPR045843">
    <property type="entry name" value="IND-like"/>
</dbReference>
<evidence type="ECO:0000256" key="4">
    <source>
        <dbReference type="ARBA" id="ARBA00023125"/>
    </source>
</evidence>
<sequence>MADEFHTNGSCWWKGSSKDRLESGSIIPSTFSSSGQQSNMGSLFGWSASCADSVSIISAAADSKVVSSPADWNTNQSSLRVERGEVGFRSMLQENANMEEPSFDMDAAMYSSPSAILQSALQNRSHIGNSYGMNSTTHELLPPLMTRTSPPEQHPHIGHLQFSNNAPFWNASMKGTNVRSSFIPSSSFQCHQQYPVDEKPKNLSDGVNVSNNIGSEASSKRTRNETPSPLPAFKVRKEKMGDRITALQQLVSPFGKTDTASVLSEAIDYIKILHEQVNVLSAPYMKSGTPMHHHQQDKDPEGKEEEEQDLRSRGLCLVPVASTFPVTHEPTGQLDFWTPPFGGPFR</sequence>
<dbReference type="InterPro" id="IPR011598">
    <property type="entry name" value="bHLH_dom"/>
</dbReference>
<organism evidence="9 10">
    <name type="scientific">Punica granatum</name>
    <name type="common">Pomegranate</name>
    <dbReference type="NCBI Taxonomy" id="22663"/>
    <lineage>
        <taxon>Eukaryota</taxon>
        <taxon>Viridiplantae</taxon>
        <taxon>Streptophyta</taxon>
        <taxon>Embryophyta</taxon>
        <taxon>Tracheophyta</taxon>
        <taxon>Spermatophyta</taxon>
        <taxon>Magnoliopsida</taxon>
        <taxon>eudicotyledons</taxon>
        <taxon>Gunneridae</taxon>
        <taxon>Pentapetalae</taxon>
        <taxon>rosids</taxon>
        <taxon>malvids</taxon>
        <taxon>Myrtales</taxon>
        <taxon>Lythraceae</taxon>
        <taxon>Punica</taxon>
    </lineage>
</organism>
<accession>A0A218XW24</accession>
<evidence type="ECO:0000256" key="2">
    <source>
        <dbReference type="ARBA" id="ARBA00011738"/>
    </source>
</evidence>
<dbReference type="PANTHER" id="PTHR16223:SF46">
    <property type="entry name" value="TRANSCRIPTION FACTOR BHLH123"/>
    <property type="match status" value="1"/>
</dbReference>
<comment type="subunit">
    <text evidence="2">Homodimer.</text>
</comment>
<feature type="region of interest" description="Disordered" evidence="7">
    <location>
        <begin position="285"/>
        <end position="311"/>
    </location>
</feature>
<dbReference type="SUPFAM" id="SSF47459">
    <property type="entry name" value="HLH, helix-loop-helix DNA-binding domain"/>
    <property type="match status" value="1"/>
</dbReference>
<dbReference type="Proteomes" id="UP000197138">
    <property type="component" value="Unassembled WGS sequence"/>
</dbReference>
<evidence type="ECO:0000259" key="8">
    <source>
        <dbReference type="PROSITE" id="PS50888"/>
    </source>
</evidence>
<evidence type="ECO:0000256" key="7">
    <source>
        <dbReference type="SAM" id="MobiDB-lite"/>
    </source>
</evidence>
<dbReference type="GO" id="GO:0005634">
    <property type="term" value="C:nucleus"/>
    <property type="evidence" value="ECO:0007669"/>
    <property type="project" value="UniProtKB-SubCell"/>
</dbReference>
<proteinExistence type="predicted"/>
<dbReference type="EMBL" id="MTKT01000790">
    <property type="protein sequence ID" value="OWM88711.1"/>
    <property type="molecule type" value="Genomic_DNA"/>
</dbReference>
<dbReference type="InterPro" id="IPR036638">
    <property type="entry name" value="HLH_DNA-bd_sf"/>
</dbReference>
<keyword evidence="5" id="KW-0804">Transcription</keyword>
<dbReference type="Gene3D" id="4.10.280.10">
    <property type="entry name" value="Helix-loop-helix DNA-binding domain"/>
    <property type="match status" value="1"/>
</dbReference>
<dbReference type="PROSITE" id="PS50888">
    <property type="entry name" value="BHLH"/>
    <property type="match status" value="1"/>
</dbReference>
<dbReference type="PANTHER" id="PTHR16223">
    <property type="entry name" value="TRANSCRIPTION FACTOR BHLH83-RELATED"/>
    <property type="match status" value="1"/>
</dbReference>
<feature type="region of interest" description="Disordered" evidence="7">
    <location>
        <begin position="198"/>
        <end position="230"/>
    </location>
</feature>
<protein>
    <recommendedName>
        <fullName evidence="8">BHLH domain-containing protein</fullName>
    </recommendedName>
</protein>
<name>A0A218XW24_PUNGR</name>